<dbReference type="NCBIfam" id="TIGR04090">
    <property type="entry name" value="exp_by_SipW_IV"/>
    <property type="match status" value="1"/>
</dbReference>
<proteinExistence type="predicted"/>
<dbReference type="AlphaFoldDB" id="A0A0A7FV05"/>
<dbReference type="HOGENOM" id="CLU_102868_2_0_9"/>
<name>A0A0A7FV05_9CLOT</name>
<accession>A0A0A7FV05</accession>
<dbReference type="STRING" id="1561.NPD11_2254"/>
<organism evidence="1 2">
    <name type="scientific">Clostridium baratii str. Sullivan</name>
    <dbReference type="NCBI Taxonomy" id="1415775"/>
    <lineage>
        <taxon>Bacteria</taxon>
        <taxon>Bacillati</taxon>
        <taxon>Bacillota</taxon>
        <taxon>Clostridia</taxon>
        <taxon>Eubacteriales</taxon>
        <taxon>Clostridiaceae</taxon>
        <taxon>Clostridium</taxon>
    </lineage>
</organism>
<dbReference type="RefSeq" id="WP_039311760.1">
    <property type="nucleotide sequence ID" value="NZ_CP006905.1"/>
</dbReference>
<keyword evidence="2" id="KW-1185">Reference proteome</keyword>
<dbReference type="OrthoDB" id="1938401at2"/>
<dbReference type="InterPro" id="IPR024008">
    <property type="entry name" value="BsaA"/>
</dbReference>
<evidence type="ECO:0000313" key="1">
    <source>
        <dbReference type="EMBL" id="AIY82661.1"/>
    </source>
</evidence>
<dbReference type="Proteomes" id="UP000030635">
    <property type="component" value="Chromosome"/>
</dbReference>
<dbReference type="EMBL" id="CP006905">
    <property type="protein sequence ID" value="AIY82661.1"/>
    <property type="molecule type" value="Genomic_DNA"/>
</dbReference>
<gene>
    <name evidence="1" type="ORF">U729_751</name>
</gene>
<dbReference type="KEGG" id="cbv:U729_751"/>
<reference evidence="1 2" key="1">
    <citation type="journal article" date="2015" name="Infect. Genet. Evol.">
        <title>Genomic sequences of six botulinum neurotoxin-producing strains representing three clostridial species illustrate the mobility and diversity of botulinum neurotoxin genes.</title>
        <authorList>
            <person name="Smith T.J."/>
            <person name="Hill K.K."/>
            <person name="Xie G."/>
            <person name="Foley B.T."/>
            <person name="Williamson C.H."/>
            <person name="Foster J.T."/>
            <person name="Johnson S.L."/>
            <person name="Chertkov O."/>
            <person name="Teshima H."/>
            <person name="Gibbons H.S."/>
            <person name="Johnsky L.A."/>
            <person name="Karavis M.A."/>
            <person name="Smith L.A."/>
        </authorList>
    </citation>
    <scope>NUCLEOTIDE SEQUENCE [LARGE SCALE GENOMIC DNA]</scope>
    <source>
        <strain evidence="1">Sullivan</strain>
    </source>
</reference>
<evidence type="ECO:0000313" key="2">
    <source>
        <dbReference type="Proteomes" id="UP000030635"/>
    </source>
</evidence>
<sequence length="213" mass="22691">MGKKKIIGLCLAMGLMVGIVGGSLAWFTDTDTVTNSFSTGSDGEPGDDGKNGLVIVENFDQEAANKVLPGATVTKAVQTENRATYSQYIRVKLKKVWKNKDGQVITQVNGTTLNPDLIELDFGSNVGAGAGKWTDRTNVDGYYYYNTALAASDGVDNSGPDLTNKLLESVKLSDTADNLYKGLKFDVIVEAESIQSENGAADDAWGYTPGTTK</sequence>
<dbReference type="NCBIfam" id="TIGR04088">
    <property type="entry name" value="cognate_SipW"/>
    <property type="match status" value="1"/>
</dbReference>
<dbReference type="eggNOG" id="ENOG5033GN4">
    <property type="taxonomic scope" value="Bacteria"/>
</dbReference>
<protein>
    <submittedName>
        <fullName evidence="1">Alternate signal-mediated exported, family protein</fullName>
    </submittedName>
</protein>
<dbReference type="InterPro" id="IPR023833">
    <property type="entry name" value="Signal_pept_SipW-depend-type"/>
</dbReference>